<evidence type="ECO:0000313" key="1">
    <source>
        <dbReference type="EMBL" id="MDO7020816.1"/>
    </source>
</evidence>
<organism evidence="1 2">
    <name type="scientific">Brachyspira innocens</name>
    <dbReference type="NCBI Taxonomy" id="13264"/>
    <lineage>
        <taxon>Bacteria</taxon>
        <taxon>Pseudomonadati</taxon>
        <taxon>Spirochaetota</taxon>
        <taxon>Spirochaetia</taxon>
        <taxon>Brachyspirales</taxon>
        <taxon>Brachyspiraceae</taxon>
        <taxon>Brachyspira</taxon>
    </lineage>
</organism>
<evidence type="ECO:0000313" key="2">
    <source>
        <dbReference type="Proteomes" id="UP001175147"/>
    </source>
</evidence>
<gene>
    <name evidence="1" type="ORF">Q5M86_08525</name>
</gene>
<keyword evidence="2" id="KW-1185">Reference proteome</keyword>
<accession>A0ABT8YY65</accession>
<dbReference type="PROSITE" id="PS51257">
    <property type="entry name" value="PROKAR_LIPOPROTEIN"/>
    <property type="match status" value="1"/>
</dbReference>
<protein>
    <recommendedName>
        <fullName evidence="3">Lipoprotein</fullName>
    </recommendedName>
</protein>
<sequence length="190" mass="22415">MKKKYYFIILIGLFFIISCDESIDENSSISNELRIKQILFASSKNVKEEDLFYAVFENISDNNNYKIVDTKGSAIGIDPPDWYKYMNDSDNLKSLYNDYLIFIYQDSGKNLNSISREIDTIKINNLFNNYINKKISSYFNTKELLFSGLKKEGDWWILIDNNGDRIYQYTTIYLMSKDIFNSQLSKYLNK</sequence>
<evidence type="ECO:0008006" key="3">
    <source>
        <dbReference type="Google" id="ProtNLM"/>
    </source>
</evidence>
<name>A0ABT8YY65_9SPIR</name>
<dbReference type="RefSeq" id="WP_304385979.1">
    <property type="nucleotide sequence ID" value="NZ_JAUPBL010000100.1"/>
</dbReference>
<comment type="caution">
    <text evidence="1">The sequence shown here is derived from an EMBL/GenBank/DDBJ whole genome shotgun (WGS) entry which is preliminary data.</text>
</comment>
<dbReference type="Proteomes" id="UP001175147">
    <property type="component" value="Unassembled WGS sequence"/>
</dbReference>
<dbReference type="EMBL" id="JAUPBM010000105">
    <property type="protein sequence ID" value="MDO7020816.1"/>
    <property type="molecule type" value="Genomic_DNA"/>
</dbReference>
<reference evidence="1" key="1">
    <citation type="submission" date="2023-07" db="EMBL/GenBank/DDBJ databases">
        <title>Mucosal microbiota of week-old chicken and adult hens.</title>
        <authorList>
            <person name="Volf J."/>
            <person name="Karasova D."/>
            <person name="Crhanova M."/>
            <person name="Faldynova M."/>
            <person name="Prikrylova H."/>
            <person name="Zeman M."/>
            <person name="Babak V."/>
            <person name="Rajova J."/>
            <person name="Rychlik I."/>
        </authorList>
    </citation>
    <scope>NUCLEOTIDE SEQUENCE</scope>
    <source>
        <strain evidence="1">ET902</strain>
    </source>
</reference>
<proteinExistence type="predicted"/>